<dbReference type="PROSITE" id="PS50883">
    <property type="entry name" value="EAL"/>
    <property type="match status" value="1"/>
</dbReference>
<reference evidence="2" key="1">
    <citation type="journal article" date="2019" name="PLoS Negl. Trop. Dis.">
        <title>Revisiting the worldwide diversity of Leptospira species in the environment.</title>
        <authorList>
            <person name="Vincent A.T."/>
            <person name="Schiettekatte O."/>
            <person name="Bourhy P."/>
            <person name="Veyrier F.J."/>
            <person name="Picardeau M."/>
        </authorList>
    </citation>
    <scope>NUCLEOTIDE SEQUENCE [LARGE SCALE GENOMIC DNA]</scope>
    <source>
        <strain evidence="2">201800277</strain>
    </source>
</reference>
<dbReference type="AlphaFoldDB" id="A0A2M9Y617"/>
<dbReference type="InterPro" id="IPR001633">
    <property type="entry name" value="EAL_dom"/>
</dbReference>
<dbReference type="Pfam" id="PF00563">
    <property type="entry name" value="EAL"/>
    <property type="match status" value="1"/>
</dbReference>
<proteinExistence type="predicted"/>
<evidence type="ECO:0000313" key="3">
    <source>
        <dbReference type="Proteomes" id="UP000297891"/>
    </source>
</evidence>
<dbReference type="Gene3D" id="3.20.20.450">
    <property type="entry name" value="EAL domain"/>
    <property type="match status" value="1"/>
</dbReference>
<dbReference type="InterPro" id="IPR050706">
    <property type="entry name" value="Cyclic-di-GMP_PDE-like"/>
</dbReference>
<dbReference type="OrthoDB" id="9813903at2"/>
<protein>
    <submittedName>
        <fullName evidence="2">EAL domain-containing protein</fullName>
    </submittedName>
</protein>
<dbReference type="Proteomes" id="UP000297891">
    <property type="component" value="Unassembled WGS sequence"/>
</dbReference>
<organism evidence="2 3">
    <name type="scientific">Leptospira brenneri</name>
    <dbReference type="NCBI Taxonomy" id="2023182"/>
    <lineage>
        <taxon>Bacteria</taxon>
        <taxon>Pseudomonadati</taxon>
        <taxon>Spirochaetota</taxon>
        <taxon>Spirochaetia</taxon>
        <taxon>Leptospirales</taxon>
        <taxon>Leptospiraceae</taxon>
        <taxon>Leptospira</taxon>
    </lineage>
</organism>
<evidence type="ECO:0000259" key="1">
    <source>
        <dbReference type="PROSITE" id="PS50883"/>
    </source>
</evidence>
<dbReference type="EMBL" id="RQFP01000001">
    <property type="protein sequence ID" value="TGK96024.1"/>
    <property type="molecule type" value="Genomic_DNA"/>
</dbReference>
<comment type="caution">
    <text evidence="2">The sequence shown here is derived from an EMBL/GenBank/DDBJ whole genome shotgun (WGS) entry which is preliminary data.</text>
</comment>
<dbReference type="PANTHER" id="PTHR33121:SF76">
    <property type="entry name" value="SIGNALING PROTEIN"/>
    <property type="match status" value="1"/>
</dbReference>
<dbReference type="PANTHER" id="PTHR33121">
    <property type="entry name" value="CYCLIC DI-GMP PHOSPHODIESTERASE PDEF"/>
    <property type="match status" value="1"/>
</dbReference>
<accession>A0A2M9Y617</accession>
<dbReference type="SMART" id="SM00052">
    <property type="entry name" value="EAL"/>
    <property type="match status" value="1"/>
</dbReference>
<feature type="domain" description="EAL" evidence="1">
    <location>
        <begin position="17"/>
        <end position="252"/>
    </location>
</feature>
<sequence>MEQTLELGMDVFQLPRYWEEYQSLETIYWNGSFASEYQPIVSILEKKTVAYEALARFYTGSGKIAPDRAFQILHNDPGFFFDFEKKLKNFQIQNRPEGYPLFLNMDAHVYSKEIHSDHWESVFKREKNIVCELIENTDYASVEDSKFCMNHLKEMNIPFALDDIGGKNNLFCFEFLEGASYLKFDRRWLSLLRTDKNYAEILKGFLSFAKLQKIQCILEGIETQADLEIATKTGFDLGQGFLFKYGTLQVVA</sequence>
<dbReference type="CDD" id="cd01948">
    <property type="entry name" value="EAL"/>
    <property type="match status" value="1"/>
</dbReference>
<dbReference type="InterPro" id="IPR035919">
    <property type="entry name" value="EAL_sf"/>
</dbReference>
<keyword evidence="3" id="KW-1185">Reference proteome</keyword>
<evidence type="ECO:0000313" key="2">
    <source>
        <dbReference type="EMBL" id="TGK96024.1"/>
    </source>
</evidence>
<name>A0A2M9Y617_9LEPT</name>
<dbReference type="RefSeq" id="WP_100789021.1">
    <property type="nucleotide sequence ID" value="NZ_NPDQ01000001.1"/>
</dbReference>
<dbReference type="GO" id="GO:0071111">
    <property type="term" value="F:cyclic-guanylate-specific phosphodiesterase activity"/>
    <property type="evidence" value="ECO:0007669"/>
    <property type="project" value="InterPro"/>
</dbReference>
<dbReference type="SUPFAM" id="SSF141868">
    <property type="entry name" value="EAL domain-like"/>
    <property type="match status" value="1"/>
</dbReference>
<gene>
    <name evidence="2" type="ORF">EHQ30_05195</name>
</gene>